<dbReference type="InterPro" id="IPR013830">
    <property type="entry name" value="SGNH_hydro"/>
</dbReference>
<organism evidence="2 3">
    <name type="scientific">Xanthomonas graminis pv. phlei</name>
    <dbReference type="NCBI Taxonomy" id="487906"/>
    <lineage>
        <taxon>Bacteria</taxon>
        <taxon>Pseudomonadati</taxon>
        <taxon>Pseudomonadota</taxon>
        <taxon>Gammaproteobacteria</taxon>
        <taxon>Lysobacterales</taxon>
        <taxon>Lysobacteraceae</taxon>
        <taxon>Xanthomonas</taxon>
        <taxon>Xanthomonas translucens group</taxon>
        <taxon>Xanthomonas graminis</taxon>
    </lineage>
</organism>
<dbReference type="AlphaFoldDB" id="A0A0K3AA78"/>
<dbReference type="SUPFAM" id="SSF52266">
    <property type="entry name" value="SGNH hydrolase"/>
    <property type="match status" value="1"/>
</dbReference>
<dbReference type="EMBL" id="CXOJ01000096">
    <property type="protein sequence ID" value="CTP92405.1"/>
    <property type="molecule type" value="Genomic_DNA"/>
</dbReference>
<proteinExistence type="predicted"/>
<dbReference type="Gene3D" id="3.40.50.1110">
    <property type="entry name" value="SGNH hydrolase"/>
    <property type="match status" value="1"/>
</dbReference>
<sequence length="236" mass="24124">MGKACAVPAAPGLGDAAAFGVAQMSQSSVASLQHAPLRYLALGDSYTIGEGVADAGRWPLQLAAALRRDGIAIADPQIVATTGWTTDELAAGIDAAAPQGPFALVTLLIGVNNQYRGRALDAYCEQFAALLHRALGFADGQPRRVLAVSIPDWGATAFAQPPAHDPALIGKQIDAFNAAAQACCQAHAVRFVDITAASREGGGSAAMLAADGLHPSAAMYARWTGLLLPAARDALA</sequence>
<accession>A0A0K3AA78</accession>
<gene>
    <name evidence="2" type="ORF">XTPLMG730_3480</name>
</gene>
<feature type="domain" description="SGNH hydrolase-type esterase" evidence="1">
    <location>
        <begin position="41"/>
        <end position="222"/>
    </location>
</feature>
<dbReference type="GO" id="GO:0016788">
    <property type="term" value="F:hydrolase activity, acting on ester bonds"/>
    <property type="evidence" value="ECO:0007669"/>
    <property type="project" value="UniProtKB-ARBA"/>
</dbReference>
<dbReference type="Proteomes" id="UP000045978">
    <property type="component" value="Unassembled WGS sequence"/>
</dbReference>
<dbReference type="InterPro" id="IPR036514">
    <property type="entry name" value="SGNH_hydro_sf"/>
</dbReference>
<reference evidence="2 3" key="1">
    <citation type="submission" date="2015-07" db="EMBL/GenBank/DDBJ databases">
        <authorList>
            <person name="Noorani M."/>
        </authorList>
    </citation>
    <scope>NUCLEOTIDE SEQUENCE [LARGE SCALE GENOMIC DNA]</scope>
    <source>
        <strain evidence="2">LMG730</strain>
    </source>
</reference>
<dbReference type="Pfam" id="PF13472">
    <property type="entry name" value="Lipase_GDSL_2"/>
    <property type="match status" value="1"/>
</dbReference>
<evidence type="ECO:0000259" key="1">
    <source>
        <dbReference type="Pfam" id="PF13472"/>
    </source>
</evidence>
<evidence type="ECO:0000313" key="3">
    <source>
        <dbReference type="Proteomes" id="UP000045978"/>
    </source>
</evidence>
<name>A0A0K3AA78_9XANT</name>
<evidence type="ECO:0000313" key="2">
    <source>
        <dbReference type="EMBL" id="CTP92405.1"/>
    </source>
</evidence>
<protein>
    <recommendedName>
        <fullName evidence="1">SGNH hydrolase-type esterase domain-containing protein</fullName>
    </recommendedName>
</protein>